<dbReference type="AlphaFoldDB" id="A0A0W0VZU4"/>
<dbReference type="Proteomes" id="UP000054869">
    <property type="component" value="Unassembled WGS sequence"/>
</dbReference>
<keyword evidence="3" id="KW-1185">Reference proteome</keyword>
<feature type="region of interest" description="Disordered" evidence="1">
    <location>
        <begin position="1"/>
        <end position="29"/>
    </location>
</feature>
<name>A0A0W0VZU4_9GAMM</name>
<evidence type="ECO:0000313" key="3">
    <source>
        <dbReference type="Proteomes" id="UP000054869"/>
    </source>
</evidence>
<feature type="compositionally biased region" description="Basic and acidic residues" evidence="1">
    <location>
        <begin position="9"/>
        <end position="25"/>
    </location>
</feature>
<dbReference type="RefSeq" id="WP_231950069.1">
    <property type="nucleotide sequence ID" value="NZ_CAAAJD010000007.1"/>
</dbReference>
<comment type="caution">
    <text evidence="2">The sequence shown here is derived from an EMBL/GenBank/DDBJ whole genome shotgun (WGS) entry which is preliminary data.</text>
</comment>
<gene>
    <name evidence="2" type="ORF">Llan_0168</name>
</gene>
<evidence type="ECO:0000313" key="2">
    <source>
        <dbReference type="EMBL" id="KTD25422.1"/>
    </source>
</evidence>
<protein>
    <submittedName>
        <fullName evidence="2">Uncharacterized protein</fullName>
    </submittedName>
</protein>
<organism evidence="2 3">
    <name type="scientific">Legionella lansingensis</name>
    <dbReference type="NCBI Taxonomy" id="45067"/>
    <lineage>
        <taxon>Bacteria</taxon>
        <taxon>Pseudomonadati</taxon>
        <taxon>Pseudomonadota</taxon>
        <taxon>Gammaproteobacteria</taxon>
        <taxon>Legionellales</taxon>
        <taxon>Legionellaceae</taxon>
        <taxon>Legionella</taxon>
    </lineage>
</organism>
<evidence type="ECO:0000256" key="1">
    <source>
        <dbReference type="SAM" id="MobiDB-lite"/>
    </source>
</evidence>
<dbReference type="EMBL" id="LNYI01000004">
    <property type="protein sequence ID" value="KTD25422.1"/>
    <property type="molecule type" value="Genomic_DNA"/>
</dbReference>
<sequence length="56" mass="6345">MSNNPPQSKWHEIKEQSETENHHSPVDNAAKIKRLFLDTQIGSPVDTVRRTGCSTQ</sequence>
<reference evidence="2 3" key="1">
    <citation type="submission" date="2015-11" db="EMBL/GenBank/DDBJ databases">
        <title>Genomic analysis of 38 Legionella species identifies large and diverse effector repertoires.</title>
        <authorList>
            <person name="Burstein D."/>
            <person name="Amaro F."/>
            <person name="Zusman T."/>
            <person name="Lifshitz Z."/>
            <person name="Cohen O."/>
            <person name="Gilbert J.A."/>
            <person name="Pupko T."/>
            <person name="Shuman H.A."/>
            <person name="Segal G."/>
        </authorList>
    </citation>
    <scope>NUCLEOTIDE SEQUENCE [LARGE SCALE GENOMIC DNA]</scope>
    <source>
        <strain evidence="2 3">ATCC 49751</strain>
    </source>
</reference>
<accession>A0A0W0VZU4</accession>
<proteinExistence type="predicted"/>